<dbReference type="InterPro" id="IPR000014">
    <property type="entry name" value="PAS"/>
</dbReference>
<dbReference type="SMART" id="SM00388">
    <property type="entry name" value="HisKA"/>
    <property type="match status" value="1"/>
</dbReference>
<dbReference type="PROSITE" id="PS50109">
    <property type="entry name" value="HIS_KIN"/>
    <property type="match status" value="1"/>
</dbReference>
<dbReference type="PANTHER" id="PTHR45339:SF1">
    <property type="entry name" value="HYBRID SIGNAL TRANSDUCTION HISTIDINE KINASE J"/>
    <property type="match status" value="1"/>
</dbReference>
<organism evidence="11">
    <name type="scientific">uncultured delta proteobacterium</name>
    <dbReference type="NCBI Taxonomy" id="34034"/>
    <lineage>
        <taxon>Bacteria</taxon>
        <taxon>Deltaproteobacteria</taxon>
        <taxon>environmental samples</taxon>
    </lineage>
</organism>
<dbReference type="EMBL" id="FLUQ01000002">
    <property type="protein sequence ID" value="SBW06411.1"/>
    <property type="molecule type" value="Genomic_DNA"/>
</dbReference>
<dbReference type="SUPFAM" id="SSF55781">
    <property type="entry name" value="GAF domain-like"/>
    <property type="match status" value="1"/>
</dbReference>
<dbReference type="InterPro" id="IPR036890">
    <property type="entry name" value="HATPase_C_sf"/>
</dbReference>
<dbReference type="PROSITE" id="PS50113">
    <property type="entry name" value="PAC"/>
    <property type="match status" value="2"/>
</dbReference>
<evidence type="ECO:0000313" key="11">
    <source>
        <dbReference type="EMBL" id="SBW06411.1"/>
    </source>
</evidence>
<evidence type="ECO:0000259" key="8">
    <source>
        <dbReference type="PROSITE" id="PS50109"/>
    </source>
</evidence>
<dbReference type="PRINTS" id="PR00344">
    <property type="entry name" value="BCTRLSENSOR"/>
</dbReference>
<dbReference type="Pfam" id="PF00072">
    <property type="entry name" value="Response_reg"/>
    <property type="match status" value="2"/>
</dbReference>
<dbReference type="SMART" id="SM00448">
    <property type="entry name" value="REC"/>
    <property type="match status" value="2"/>
</dbReference>
<evidence type="ECO:0000259" key="10">
    <source>
        <dbReference type="PROSITE" id="PS50113"/>
    </source>
</evidence>
<dbReference type="CDD" id="cd00130">
    <property type="entry name" value="PAS"/>
    <property type="match status" value="1"/>
</dbReference>
<feature type="domain" description="Histidine kinase" evidence="8">
    <location>
        <begin position="520"/>
        <end position="742"/>
    </location>
</feature>
<dbReference type="InterPro" id="IPR011006">
    <property type="entry name" value="CheY-like_superfamily"/>
</dbReference>
<dbReference type="SMART" id="SM00387">
    <property type="entry name" value="HATPase_c"/>
    <property type="match status" value="1"/>
</dbReference>
<dbReference type="CDD" id="cd00082">
    <property type="entry name" value="HisKA"/>
    <property type="match status" value="1"/>
</dbReference>
<dbReference type="SUPFAM" id="SSF52172">
    <property type="entry name" value="CheY-like"/>
    <property type="match status" value="2"/>
</dbReference>
<keyword evidence="4 11" id="KW-0808">Transferase</keyword>
<dbReference type="Gene3D" id="3.30.565.10">
    <property type="entry name" value="Histidine kinase-like ATPase, C-terminal domain"/>
    <property type="match status" value="1"/>
</dbReference>
<feature type="domain" description="Response regulatory" evidence="9">
    <location>
        <begin position="760"/>
        <end position="880"/>
    </location>
</feature>
<evidence type="ECO:0000256" key="5">
    <source>
        <dbReference type="ARBA" id="ARBA00022777"/>
    </source>
</evidence>
<dbReference type="InterPro" id="IPR001789">
    <property type="entry name" value="Sig_transdc_resp-reg_receiver"/>
</dbReference>
<dbReference type="SUPFAM" id="SSF55874">
    <property type="entry name" value="ATPase domain of HSP90 chaperone/DNA topoisomerase II/histidine kinase"/>
    <property type="match status" value="1"/>
</dbReference>
<dbReference type="InterPro" id="IPR013655">
    <property type="entry name" value="PAS_fold_3"/>
</dbReference>
<dbReference type="Pfam" id="PF00512">
    <property type="entry name" value="HisKA"/>
    <property type="match status" value="1"/>
</dbReference>
<keyword evidence="3 7" id="KW-0597">Phosphoprotein</keyword>
<dbReference type="InterPro" id="IPR029016">
    <property type="entry name" value="GAF-like_dom_sf"/>
</dbReference>
<dbReference type="FunFam" id="3.30.565.10:FF:000010">
    <property type="entry name" value="Sensor histidine kinase RcsC"/>
    <property type="match status" value="1"/>
</dbReference>
<keyword evidence="5 11" id="KW-0418">Kinase</keyword>
<evidence type="ECO:0000259" key="9">
    <source>
        <dbReference type="PROSITE" id="PS50110"/>
    </source>
</evidence>
<evidence type="ECO:0000256" key="3">
    <source>
        <dbReference type="ARBA" id="ARBA00022553"/>
    </source>
</evidence>
<dbReference type="CDD" id="cd16922">
    <property type="entry name" value="HATPase_EvgS-ArcB-TorS-like"/>
    <property type="match status" value="1"/>
</dbReference>
<keyword evidence="6" id="KW-0902">Two-component regulatory system</keyword>
<accession>A0A212K3X8</accession>
<dbReference type="InterPro" id="IPR003594">
    <property type="entry name" value="HATPase_dom"/>
</dbReference>
<dbReference type="Pfam" id="PF02518">
    <property type="entry name" value="HATPase_c"/>
    <property type="match status" value="1"/>
</dbReference>
<dbReference type="Gene3D" id="3.30.450.40">
    <property type="match status" value="1"/>
</dbReference>
<dbReference type="InterPro" id="IPR036097">
    <property type="entry name" value="HisK_dim/P_sf"/>
</dbReference>
<sequence>MAHETRESFPLDGLPDLLRSAEVGVWEIETATGSFLCSPTFTQITGVASGVSIQEFRRALVAPEDAERMRILFFACLEGKPDRYHGRFLLRSGGKKARWAEEDAVVIRRNQDGSPARLAGMLRDVTQQKNNEDRLRAENVYRQNVARQAGLGGWEWDGRDGWLRFYDDCRDMLGYGREAMNGPVDAVCDRLVHPDEAGQVRTRIRDYIAVPQGMINEEMRLKHKDGHYLWVQGTGVAVAWDEEGRAARIVGGILDIDSRVRAEQELCENICSLAEDNDALLAEMTASMRRTFLAQGRRGTVAANGPDTNSVFGADLSRVRQTQEKLQQQSRLFQAINLVAVGLAGAAPETFDAAVQDAMAMIGEAVDVDRLRVWRNYDENGEVFGREIYQWTKSPRWAMPFVAKTGYGNIPFWWDTMARGKVFNAHAGELPEAEQRELEKNSILSILAVPIFIQDTFWGFIGFDDCTVGRSFTDSEEKLLQSGGNIIISALLRNEMTASLIEAREQAIASAKAKSEFLSRMSHEIRTPMNAIIGMGAIAKRTDDLEKIGDCLRKIDASSRQLLGIINDVLDMSKIEADKFTITNAAFDFEKMLQNIFSVMQIRFFEKKQEFKYDIETIFTKKMIGDELRLSQVLLNLLSNAVKFTPEGGAVTLRVREKNRAAAGSTLHIEVADNGIGIPEEYQDKLFQSFEQADGGITRQFGGTGLGLAISKKIVTLMGGDIQVKSTQGVGSSFVFEVPVGWGEPLRDDAPPMERKKVLHALVVDDDADVLDYLAGLLRELSIRTDTTADPVRAIALAVQNESAGTPYDVILADWNMPVMDGVETALELRRISSDNLFIIMTSLADWGEIEHEAGMAGVTCFLQKPVLPSALQDILARHGGHAGRPPSPLAEEPPRRDWAGKSILLAEDIEINREIVLCILEDTGVRIDMALDGVEAVDLFRRNPGLYDVILMDMQMPNLDGIAATRQIRALDIPGSADVPIVAMTANAFKEDEEKCLAAGMTGYLAKPIDVEKLFAALAAILDAPAER</sequence>
<protein>
    <recommendedName>
        <fullName evidence="2">histidine kinase</fullName>
        <ecNumber evidence="2">2.7.13.3</ecNumber>
    </recommendedName>
</protein>
<dbReference type="InterPro" id="IPR004358">
    <property type="entry name" value="Sig_transdc_His_kin-like_C"/>
</dbReference>
<dbReference type="SMART" id="SM00086">
    <property type="entry name" value="PAC"/>
    <property type="match status" value="2"/>
</dbReference>
<dbReference type="InterPro" id="IPR001610">
    <property type="entry name" value="PAC"/>
</dbReference>
<feature type="modified residue" description="4-aspartylphosphate" evidence="7">
    <location>
        <position position="954"/>
    </location>
</feature>
<dbReference type="InterPro" id="IPR003018">
    <property type="entry name" value="GAF"/>
</dbReference>
<dbReference type="Gene3D" id="3.40.50.2300">
    <property type="match status" value="2"/>
</dbReference>
<name>A0A212K3X8_9DELT</name>
<proteinExistence type="predicted"/>
<evidence type="ECO:0000256" key="1">
    <source>
        <dbReference type="ARBA" id="ARBA00000085"/>
    </source>
</evidence>
<feature type="domain" description="PAC" evidence="10">
    <location>
        <begin position="215"/>
        <end position="268"/>
    </location>
</feature>
<evidence type="ECO:0000256" key="2">
    <source>
        <dbReference type="ARBA" id="ARBA00012438"/>
    </source>
</evidence>
<dbReference type="CDD" id="cd17546">
    <property type="entry name" value="REC_hyHK_CKI1_RcsC-like"/>
    <property type="match status" value="1"/>
</dbReference>
<dbReference type="GO" id="GO:0000155">
    <property type="term" value="F:phosphorelay sensor kinase activity"/>
    <property type="evidence" value="ECO:0007669"/>
    <property type="project" value="InterPro"/>
</dbReference>
<dbReference type="Gene3D" id="1.10.287.130">
    <property type="match status" value="1"/>
</dbReference>
<dbReference type="SUPFAM" id="SSF55785">
    <property type="entry name" value="PYP-like sensor domain (PAS domain)"/>
    <property type="match status" value="2"/>
</dbReference>
<dbReference type="SUPFAM" id="SSF47384">
    <property type="entry name" value="Homodimeric domain of signal transducing histidine kinase"/>
    <property type="match status" value="1"/>
</dbReference>
<reference evidence="11" key="1">
    <citation type="submission" date="2016-04" db="EMBL/GenBank/DDBJ databases">
        <authorList>
            <person name="Evans L.H."/>
            <person name="Alamgir A."/>
            <person name="Owens N."/>
            <person name="Weber N.D."/>
            <person name="Virtaneva K."/>
            <person name="Barbian K."/>
            <person name="Babar A."/>
            <person name="Rosenke K."/>
        </authorList>
    </citation>
    <scope>NUCLEOTIDE SEQUENCE</scope>
    <source>
        <strain evidence="11">86</strain>
    </source>
</reference>
<evidence type="ECO:0000256" key="7">
    <source>
        <dbReference type="PROSITE-ProRule" id="PRU00169"/>
    </source>
</evidence>
<feature type="modified residue" description="4-aspartylphosphate" evidence="7">
    <location>
        <position position="814"/>
    </location>
</feature>
<dbReference type="Gene3D" id="3.30.450.20">
    <property type="entry name" value="PAS domain"/>
    <property type="match status" value="2"/>
</dbReference>
<dbReference type="SMART" id="SM00065">
    <property type="entry name" value="GAF"/>
    <property type="match status" value="1"/>
</dbReference>
<evidence type="ECO:0000256" key="6">
    <source>
        <dbReference type="ARBA" id="ARBA00023012"/>
    </source>
</evidence>
<dbReference type="PANTHER" id="PTHR45339">
    <property type="entry name" value="HYBRID SIGNAL TRANSDUCTION HISTIDINE KINASE J"/>
    <property type="match status" value="1"/>
</dbReference>
<gene>
    <name evidence="11" type="ORF">KL86DPRO_20657</name>
</gene>
<dbReference type="AlphaFoldDB" id="A0A212K3X8"/>
<dbReference type="InterPro" id="IPR005467">
    <property type="entry name" value="His_kinase_dom"/>
</dbReference>
<dbReference type="InterPro" id="IPR035965">
    <property type="entry name" value="PAS-like_dom_sf"/>
</dbReference>
<dbReference type="Pfam" id="PF01590">
    <property type="entry name" value="GAF"/>
    <property type="match status" value="1"/>
</dbReference>
<dbReference type="InterPro" id="IPR000700">
    <property type="entry name" value="PAS-assoc_C"/>
</dbReference>
<feature type="domain" description="Response regulatory" evidence="9">
    <location>
        <begin position="903"/>
        <end position="1023"/>
    </location>
</feature>
<dbReference type="EC" id="2.7.13.3" evidence="2"/>
<dbReference type="InterPro" id="IPR003661">
    <property type="entry name" value="HisK_dim/P_dom"/>
</dbReference>
<dbReference type="Pfam" id="PF08447">
    <property type="entry name" value="PAS_3"/>
    <property type="match status" value="2"/>
</dbReference>
<comment type="catalytic activity">
    <reaction evidence="1">
        <text>ATP + protein L-histidine = ADP + protein N-phospho-L-histidine.</text>
        <dbReference type="EC" id="2.7.13.3"/>
    </reaction>
</comment>
<feature type="domain" description="PAC" evidence="10">
    <location>
        <begin position="84"/>
        <end position="137"/>
    </location>
</feature>
<dbReference type="NCBIfam" id="TIGR00229">
    <property type="entry name" value="sensory_box"/>
    <property type="match status" value="1"/>
</dbReference>
<evidence type="ECO:0000256" key="4">
    <source>
        <dbReference type="ARBA" id="ARBA00022679"/>
    </source>
</evidence>
<dbReference type="PROSITE" id="PS50110">
    <property type="entry name" value="RESPONSE_REGULATORY"/>
    <property type="match status" value="2"/>
</dbReference>